<dbReference type="Pfam" id="PF00565">
    <property type="entry name" value="SNase"/>
    <property type="match status" value="1"/>
</dbReference>
<feature type="domain" description="TNase-like" evidence="1">
    <location>
        <begin position="37"/>
        <end position="181"/>
    </location>
</feature>
<dbReference type="InterPro" id="IPR016071">
    <property type="entry name" value="Staphylococal_nuclease_OB-fold"/>
</dbReference>
<dbReference type="eggNOG" id="COG1525">
    <property type="taxonomic scope" value="Bacteria"/>
</dbReference>
<dbReference type="HOGENOM" id="CLU_1419452_0_0_7"/>
<protein>
    <submittedName>
        <fullName evidence="2">Micrococcal nuclease-like nuclease</fullName>
    </submittedName>
</protein>
<dbReference type="Proteomes" id="UP000006055">
    <property type="component" value="Chromosome"/>
</dbReference>
<dbReference type="PROSITE" id="PS50830">
    <property type="entry name" value="TNASE_3"/>
    <property type="match status" value="1"/>
</dbReference>
<accession>I4C0N3</accession>
<dbReference type="AlphaFoldDB" id="I4C0N3"/>
<proteinExistence type="predicted"/>
<dbReference type="SMART" id="SM00318">
    <property type="entry name" value="SNc"/>
    <property type="match status" value="1"/>
</dbReference>
<dbReference type="InterPro" id="IPR035437">
    <property type="entry name" value="SNase_OB-fold_sf"/>
</dbReference>
<dbReference type="PROSITE" id="PS51257">
    <property type="entry name" value="PROKAR_LIPOPROTEIN"/>
    <property type="match status" value="1"/>
</dbReference>
<sequence length="191" mass="21769">MSSSTKAVGVFVLVFLVLACFQTASALGPRHDLFGSGRVVGVEAPNLLKIKLQDKDKIITVRLIGVGSPKNRERLKGLGRDVQNFIFKFDVWEQSRDYVKSLLHNKTVQVWARKWDSYDEKHRLLAYIRIPAQEGDPVDLNGEIIRKGMGFVTRDYVHVTFADYRSFEQDAKKHSRGMWRGISTSKISSNR</sequence>
<dbReference type="RefSeq" id="WP_014808283.1">
    <property type="nucleotide sequence ID" value="NC_018025.1"/>
</dbReference>
<name>I4C0N3_DESTA</name>
<dbReference type="Gene3D" id="2.40.50.90">
    <property type="match status" value="1"/>
</dbReference>
<dbReference type="EMBL" id="CP003360">
    <property type="protein sequence ID" value="AFM23124.1"/>
    <property type="molecule type" value="Genomic_DNA"/>
</dbReference>
<dbReference type="STRING" id="706587.Desti_0387"/>
<evidence type="ECO:0000259" key="1">
    <source>
        <dbReference type="PROSITE" id="PS50830"/>
    </source>
</evidence>
<gene>
    <name evidence="2" type="ordered locus">Desti_0387</name>
</gene>
<reference evidence="3" key="1">
    <citation type="submission" date="2012-06" db="EMBL/GenBank/DDBJ databases">
        <title>Complete sequence of chromosome of Desulfomonile tiedjei DSM 6799.</title>
        <authorList>
            <person name="Lucas S."/>
            <person name="Copeland A."/>
            <person name="Lapidus A."/>
            <person name="Glavina del Rio T."/>
            <person name="Dalin E."/>
            <person name="Tice H."/>
            <person name="Bruce D."/>
            <person name="Goodwin L."/>
            <person name="Pitluck S."/>
            <person name="Peters L."/>
            <person name="Ovchinnikova G."/>
            <person name="Zeytun A."/>
            <person name="Lu M."/>
            <person name="Kyrpides N."/>
            <person name="Mavromatis K."/>
            <person name="Ivanova N."/>
            <person name="Brettin T."/>
            <person name="Detter J.C."/>
            <person name="Han C."/>
            <person name="Larimer F."/>
            <person name="Land M."/>
            <person name="Hauser L."/>
            <person name="Markowitz V."/>
            <person name="Cheng J.-F."/>
            <person name="Hugenholtz P."/>
            <person name="Woyke T."/>
            <person name="Wu D."/>
            <person name="Spring S."/>
            <person name="Schroeder M."/>
            <person name="Brambilla E."/>
            <person name="Klenk H.-P."/>
            <person name="Eisen J.A."/>
        </authorList>
    </citation>
    <scope>NUCLEOTIDE SEQUENCE [LARGE SCALE GENOMIC DNA]</scope>
    <source>
        <strain evidence="3">ATCC 49306 / DSM 6799 / DCB-1</strain>
    </source>
</reference>
<evidence type="ECO:0000313" key="2">
    <source>
        <dbReference type="EMBL" id="AFM23124.1"/>
    </source>
</evidence>
<organism evidence="2 3">
    <name type="scientific">Desulfomonile tiedjei (strain ATCC 49306 / DSM 6799 / DCB-1)</name>
    <dbReference type="NCBI Taxonomy" id="706587"/>
    <lineage>
        <taxon>Bacteria</taxon>
        <taxon>Pseudomonadati</taxon>
        <taxon>Thermodesulfobacteriota</taxon>
        <taxon>Desulfomonilia</taxon>
        <taxon>Desulfomonilales</taxon>
        <taxon>Desulfomonilaceae</taxon>
        <taxon>Desulfomonile</taxon>
    </lineage>
</organism>
<dbReference type="SUPFAM" id="SSF50199">
    <property type="entry name" value="Staphylococcal nuclease"/>
    <property type="match status" value="1"/>
</dbReference>
<dbReference type="KEGG" id="dti:Desti_0387"/>
<keyword evidence="3" id="KW-1185">Reference proteome</keyword>
<evidence type="ECO:0000313" key="3">
    <source>
        <dbReference type="Proteomes" id="UP000006055"/>
    </source>
</evidence>